<keyword evidence="3" id="KW-1185">Reference proteome</keyword>
<gene>
    <name evidence="4" type="primary">LOC113398359</name>
</gene>
<feature type="region of interest" description="Disordered" evidence="1">
    <location>
        <begin position="85"/>
        <end position="113"/>
    </location>
</feature>
<sequence>MRHQHVNVDFWSMFQTMFTYGVLTILCWVMIRLFHAVFTLPLRLQAQHRTIQNTLTELQKRFPDLNITADDLAKVGCELDELYEVDPGNVDDEPNEEPEEKEKVKPEENKKDD</sequence>
<feature type="compositionally biased region" description="Basic and acidic residues" evidence="1">
    <location>
        <begin position="100"/>
        <end position="113"/>
    </location>
</feature>
<dbReference type="OMA" id="LCWIMLR"/>
<evidence type="ECO:0000313" key="3">
    <source>
        <dbReference type="Proteomes" id="UP001652626"/>
    </source>
</evidence>
<feature type="compositionally biased region" description="Acidic residues" evidence="1">
    <location>
        <begin position="85"/>
        <end position="99"/>
    </location>
</feature>
<evidence type="ECO:0000313" key="4">
    <source>
        <dbReference type="RefSeq" id="XP_026492864.2"/>
    </source>
</evidence>
<keyword evidence="2" id="KW-1133">Transmembrane helix</keyword>
<accession>A0A8B8I723</accession>
<evidence type="ECO:0000256" key="1">
    <source>
        <dbReference type="SAM" id="MobiDB-lite"/>
    </source>
</evidence>
<dbReference type="RefSeq" id="XP_026492864.2">
    <property type="nucleotide sequence ID" value="XM_026637079.2"/>
</dbReference>
<reference evidence="4" key="1">
    <citation type="submission" date="2025-08" db="UniProtKB">
        <authorList>
            <consortium name="RefSeq"/>
        </authorList>
    </citation>
    <scope>IDENTIFICATION</scope>
    <source>
        <tissue evidence="4">Whole body</tissue>
    </source>
</reference>
<evidence type="ECO:0000256" key="2">
    <source>
        <dbReference type="SAM" id="Phobius"/>
    </source>
</evidence>
<proteinExistence type="predicted"/>
<keyword evidence="2" id="KW-0472">Membrane</keyword>
<dbReference type="GeneID" id="113398359"/>
<dbReference type="Proteomes" id="UP001652626">
    <property type="component" value="Chromosome 7"/>
</dbReference>
<dbReference type="AlphaFoldDB" id="A0A8B8I723"/>
<feature type="transmembrane region" description="Helical" evidence="2">
    <location>
        <begin position="20"/>
        <end position="42"/>
    </location>
</feature>
<keyword evidence="2" id="KW-0812">Transmembrane</keyword>
<name>A0A8B8I723_VANTA</name>
<dbReference type="OrthoDB" id="6619981at2759"/>
<organism evidence="3 4">
    <name type="scientific">Vanessa tameamea</name>
    <name type="common">Kamehameha butterfly</name>
    <dbReference type="NCBI Taxonomy" id="334116"/>
    <lineage>
        <taxon>Eukaryota</taxon>
        <taxon>Metazoa</taxon>
        <taxon>Ecdysozoa</taxon>
        <taxon>Arthropoda</taxon>
        <taxon>Hexapoda</taxon>
        <taxon>Insecta</taxon>
        <taxon>Pterygota</taxon>
        <taxon>Neoptera</taxon>
        <taxon>Endopterygota</taxon>
        <taxon>Lepidoptera</taxon>
        <taxon>Glossata</taxon>
        <taxon>Ditrysia</taxon>
        <taxon>Papilionoidea</taxon>
        <taxon>Nymphalidae</taxon>
        <taxon>Nymphalinae</taxon>
        <taxon>Vanessa</taxon>
    </lineage>
</organism>
<protein>
    <submittedName>
        <fullName evidence="4">Uncharacterized protein LOC113398359</fullName>
    </submittedName>
</protein>